<dbReference type="Pfam" id="PF03466">
    <property type="entry name" value="LysR_substrate"/>
    <property type="match status" value="1"/>
</dbReference>
<feature type="domain" description="HTH lysR-type" evidence="5">
    <location>
        <begin position="1"/>
        <end position="58"/>
    </location>
</feature>
<dbReference type="InterPro" id="IPR036390">
    <property type="entry name" value="WH_DNA-bd_sf"/>
</dbReference>
<dbReference type="Gene3D" id="3.40.190.290">
    <property type="match status" value="1"/>
</dbReference>
<dbReference type="EMBL" id="LNQL01000002">
    <property type="protein sequence ID" value="KSU49643.1"/>
    <property type="molecule type" value="Genomic_DNA"/>
</dbReference>
<keyword evidence="2" id="KW-0805">Transcription regulation</keyword>
<evidence type="ECO:0000256" key="4">
    <source>
        <dbReference type="ARBA" id="ARBA00023163"/>
    </source>
</evidence>
<dbReference type="RefSeq" id="WP_058265369.1">
    <property type="nucleotide sequence ID" value="NZ_FMYN01000002.1"/>
</dbReference>
<sequence length="293" mass="32770">MEIRHLISFLKIIETGSYTAAASDLGYTQSTITSHMQLLEQEVGGALFFYANRTLQLSPLGQEIIPLAEDLLATHEKIKSIQQQDPFEGVLKVAAPESLTISRLGSVLQTFMSAYPNVNIVLSNGTCKENQDELLHGRVDVALMLYPMFSAERCTHDILTEEKIVIIGHPTMPDHFDAIRSSVDAYVFLTNEEGCSYRSMFEACVRNQDISFQTQELWSIGAIKKMAMNGLGFAVLPYVTVADEVESGTLKVIHHDETFEPMYAHLLTKQSKWGSPVTRAFQEIVLDQFTKSK</sequence>
<dbReference type="InterPro" id="IPR000847">
    <property type="entry name" value="LysR_HTH_N"/>
</dbReference>
<dbReference type="OrthoDB" id="9803735at2"/>
<keyword evidence="4" id="KW-0804">Transcription</keyword>
<protein>
    <recommendedName>
        <fullName evidence="5">HTH lysR-type domain-containing protein</fullName>
    </recommendedName>
</protein>
<dbReference type="PANTHER" id="PTHR30126:SF100">
    <property type="entry name" value="LYSR-FAMILY TRANSCRIPTIONAL REGULATOR"/>
    <property type="match status" value="1"/>
</dbReference>
<name>A0A0V8GHA7_9BACL</name>
<dbReference type="Proteomes" id="UP000053797">
    <property type="component" value="Unassembled WGS sequence"/>
</dbReference>
<reference evidence="6 7" key="1">
    <citation type="journal article" date="2015" name="Int. J. Syst. Evol. Microbiol.">
        <title>Exiguobacterium enclense sp. nov., isolated from sediment.</title>
        <authorList>
            <person name="Dastager S.G."/>
            <person name="Mawlankar R."/>
            <person name="Sonalkar V.V."/>
            <person name="Thorat M.N."/>
            <person name="Mual P."/>
            <person name="Verma A."/>
            <person name="Krishnamurthi S."/>
            <person name="Tang S.K."/>
            <person name="Li W.J."/>
        </authorList>
    </citation>
    <scope>NUCLEOTIDE SEQUENCE [LARGE SCALE GENOMIC DNA]</scope>
    <source>
        <strain evidence="6 7">NIO-1109</strain>
    </source>
</reference>
<evidence type="ECO:0000256" key="2">
    <source>
        <dbReference type="ARBA" id="ARBA00023015"/>
    </source>
</evidence>
<dbReference type="PROSITE" id="PS50931">
    <property type="entry name" value="HTH_LYSR"/>
    <property type="match status" value="1"/>
</dbReference>
<dbReference type="GO" id="GO:0000976">
    <property type="term" value="F:transcription cis-regulatory region binding"/>
    <property type="evidence" value="ECO:0007669"/>
    <property type="project" value="TreeGrafter"/>
</dbReference>
<dbReference type="Pfam" id="PF00126">
    <property type="entry name" value="HTH_1"/>
    <property type="match status" value="1"/>
</dbReference>
<dbReference type="CDD" id="cd05466">
    <property type="entry name" value="PBP2_LTTR_substrate"/>
    <property type="match status" value="1"/>
</dbReference>
<gene>
    <name evidence="6" type="ORF">AS033_09820</name>
</gene>
<dbReference type="AlphaFoldDB" id="A0A0V8GHA7"/>
<evidence type="ECO:0000313" key="6">
    <source>
        <dbReference type="EMBL" id="KSU49643.1"/>
    </source>
</evidence>
<organism evidence="6 7">
    <name type="scientific">Exiguobacterium indicum</name>
    <dbReference type="NCBI Taxonomy" id="296995"/>
    <lineage>
        <taxon>Bacteria</taxon>
        <taxon>Bacillati</taxon>
        <taxon>Bacillota</taxon>
        <taxon>Bacilli</taxon>
        <taxon>Bacillales</taxon>
        <taxon>Bacillales Family XII. Incertae Sedis</taxon>
        <taxon>Exiguobacterium</taxon>
    </lineage>
</organism>
<dbReference type="PANTHER" id="PTHR30126">
    <property type="entry name" value="HTH-TYPE TRANSCRIPTIONAL REGULATOR"/>
    <property type="match status" value="1"/>
</dbReference>
<evidence type="ECO:0000313" key="7">
    <source>
        <dbReference type="Proteomes" id="UP000053797"/>
    </source>
</evidence>
<evidence type="ECO:0000256" key="3">
    <source>
        <dbReference type="ARBA" id="ARBA00023125"/>
    </source>
</evidence>
<evidence type="ECO:0000256" key="1">
    <source>
        <dbReference type="ARBA" id="ARBA00009437"/>
    </source>
</evidence>
<dbReference type="Gene3D" id="1.10.10.10">
    <property type="entry name" value="Winged helix-like DNA-binding domain superfamily/Winged helix DNA-binding domain"/>
    <property type="match status" value="1"/>
</dbReference>
<dbReference type="InterPro" id="IPR005119">
    <property type="entry name" value="LysR_subst-bd"/>
</dbReference>
<dbReference type="InterPro" id="IPR036388">
    <property type="entry name" value="WH-like_DNA-bd_sf"/>
</dbReference>
<comment type="similarity">
    <text evidence="1">Belongs to the LysR transcriptional regulatory family.</text>
</comment>
<dbReference type="GO" id="GO:0003700">
    <property type="term" value="F:DNA-binding transcription factor activity"/>
    <property type="evidence" value="ECO:0007669"/>
    <property type="project" value="InterPro"/>
</dbReference>
<evidence type="ECO:0000259" key="5">
    <source>
        <dbReference type="PROSITE" id="PS50931"/>
    </source>
</evidence>
<comment type="caution">
    <text evidence="6">The sequence shown here is derived from an EMBL/GenBank/DDBJ whole genome shotgun (WGS) entry which is preliminary data.</text>
</comment>
<dbReference type="SUPFAM" id="SSF53850">
    <property type="entry name" value="Periplasmic binding protein-like II"/>
    <property type="match status" value="1"/>
</dbReference>
<proteinExistence type="inferred from homology"/>
<keyword evidence="3" id="KW-0238">DNA-binding</keyword>
<dbReference type="SUPFAM" id="SSF46785">
    <property type="entry name" value="Winged helix' DNA-binding domain"/>
    <property type="match status" value="1"/>
</dbReference>
<accession>A0A0V8GHA7</accession>